<dbReference type="Gene3D" id="4.10.240.10">
    <property type="entry name" value="Zn(2)-C6 fungal-type DNA-binding domain"/>
    <property type="match status" value="1"/>
</dbReference>
<dbReference type="Pfam" id="PF00172">
    <property type="entry name" value="Zn_clus"/>
    <property type="match status" value="1"/>
</dbReference>
<dbReference type="InterPro" id="IPR011009">
    <property type="entry name" value="Kinase-like_dom_sf"/>
</dbReference>
<dbReference type="PROSITE" id="PS50048">
    <property type="entry name" value="ZN2_CY6_FUNGAL_2"/>
    <property type="match status" value="1"/>
</dbReference>
<proteinExistence type="predicted"/>
<reference evidence="9" key="1">
    <citation type="submission" date="2018-08" db="EMBL/GenBank/DDBJ databases">
        <title>Draft genome sequence of azole-resistant Aspergillus thermomutatus (Neosartorya pseudofischeri) strain HMR AF 39, isolated from a human nasal aspirate.</title>
        <authorList>
            <person name="Parent-Michaud M."/>
            <person name="Dufresne P.J."/>
            <person name="Fournier E."/>
            <person name="Martineau C."/>
            <person name="Moreira S."/>
            <person name="Perkins V."/>
            <person name="De Repentigny L."/>
            <person name="Dufresne S.F."/>
        </authorList>
    </citation>
    <scope>NUCLEOTIDE SEQUENCE [LARGE SCALE GENOMIC DNA]</scope>
    <source>
        <strain evidence="9">HMR AF 39</strain>
    </source>
</reference>
<keyword evidence="1" id="KW-0479">Metal-binding</keyword>
<dbReference type="PANTHER" id="PTHR46910">
    <property type="entry name" value="TRANSCRIPTION FACTOR PDR1"/>
    <property type="match status" value="1"/>
</dbReference>
<dbReference type="STRING" id="41047.A0A397H4M9"/>
<dbReference type="VEuPathDB" id="FungiDB:CDV56_108026"/>
<dbReference type="InterPro" id="IPR021858">
    <property type="entry name" value="Fun_TF"/>
</dbReference>
<evidence type="ECO:0000256" key="5">
    <source>
        <dbReference type="ARBA" id="ARBA00023242"/>
    </source>
</evidence>
<dbReference type="Pfam" id="PF11951">
    <property type="entry name" value="Fungal_trans_2"/>
    <property type="match status" value="1"/>
</dbReference>
<accession>A0A397H4M9</accession>
<evidence type="ECO:0000256" key="1">
    <source>
        <dbReference type="ARBA" id="ARBA00022723"/>
    </source>
</evidence>
<dbReference type="RefSeq" id="XP_026615274.1">
    <property type="nucleotide sequence ID" value="XM_026761645.1"/>
</dbReference>
<comment type="caution">
    <text evidence="9">The sequence shown here is derived from an EMBL/GenBank/DDBJ whole genome shotgun (WGS) entry which is preliminary data.</text>
</comment>
<dbReference type="Gene3D" id="3.90.1200.10">
    <property type="match status" value="1"/>
</dbReference>
<dbReference type="InterPro" id="IPR036864">
    <property type="entry name" value="Zn2-C6_fun-type_DNA-bd_sf"/>
</dbReference>
<dbReference type="Proteomes" id="UP000215305">
    <property type="component" value="Unassembled WGS sequence"/>
</dbReference>
<keyword evidence="4" id="KW-0804">Transcription</keyword>
<dbReference type="SMART" id="SM00906">
    <property type="entry name" value="Fungal_trans"/>
    <property type="match status" value="1"/>
</dbReference>
<keyword evidence="6" id="KW-0175">Coiled coil</keyword>
<sequence length="1634" mass="185590">MLKTESPEGSCTCKELYNLLASRLKQRVNPTMDPDYLVFGTGNLRWLGRQEEDFTSASTQQPEKSRPKRRIRPHNKSRRGCLNCKIRRVKCPETHPVCENCRGKGLVCVYPPGLQNDFQYLGGPARDVSTQLVYLQPRGQAADFTIADMCLLQHFITDAHPHLPAGNDDVYKRVLPALTYQHEYVMHAILALSASHLALLTGSALPVEALRHRQRALRGLNEAISRAPGEVSDADADAMLAACYILTFQSSYMVDGLFDYIMMLRGCGLVTRLMLQRNLHGSFSIDPNSHMKHMQVQFGRFPTIDSRIASDGIRSLGLVSPLLQHPVEEIFYQLLFDVLVSLEQSASCAAYVDLTNIINACLNPMSGISWTPRIRFRRSRWALLPPRLMEADCEVPVIDAGSGRFAAIEPNRPVSLAILPLLPVSSLRCRLSRGNQQLQETRAEVRRLEEALRAEREGRQSPSPGLHKSSGLVNDLFDSRGFDVTLKAFRWHLAYCTPGFAASIQTDPTFDLEELFDRVADSFDLQFRTKPARVVLPKWPPRRLIESSLEYFASNRLYSIHPVVDIDTLTCLLNTSDLDGYATNVADRACLAALTAMITRIRRQEPAFADADPDAYVQAVLAVLPQLMMEHTNLRALEALIILALYIAPLGQPQTAEMLLAMAVRILFNLGAHRARATYETTAEKHQHQHLRALFWTLYAVDKEMSLRKCQPPMINDADCDLTLPENYVALSSDHQFFTSELSPKELLYPSDLRLAMLKSKTYHLLYSEQSLSQSKARRLQLIRELDQELNDLKSLFPAACKPDAVVSGNVPDYLIHDLSLRGVNVHLEYYHCLSKIHGASIVGSTPALQSLSPPSTSMELCYEAARSTLIYLRRIRHLIFPETFCLRLHWEDGGEDWLIRFPLPGKSMFLDEKVYREAVLMQFIASRTRIPVPRVIAHGAAHENPTGLGPFILMTWIEGRKMSEILRKDMPGKEDILNPDIDSRTLGALYSQMAEILLELWKLDFDHIGCLGQDQQCGQYVVDGPPGTLEVNELMRTCGLGNCTPSSVYHSSTDYIASLLQLQSIHLKQQRNSVYDSEDCREKYACRHLMKAIALDFISQEDNHGPFKLFCDDFGPGNVLVDDSLRVTGVIDWEFCYTAPIQFAGSIPSWLLLQRPHRIINELGADAFLDMFLPRAEIFLNCLQQKEETSKTKPQDRLSTRMRRSIEDKSAWFILASRMVSSVDMIYWELLDEYCWGARSSIAERVHNVTTIPEQHKERERFVRHKICQLQEYFAELGEDITIEYEEEHFTRAEDTFDHGTSRDRLRDAEPSPSQPLTAQDMETRISLPVCIGFFSLGCMSRGAGPPPTLLMRDGLDLPEFGYLPFDHFVMAEWDPNSALSKQEQKRSLVEKWIRLGKYGRKDYYMDPPDEFPPHFPQDLLSDDELAVDGQISCMIWIWIRTWFGDQEDNESQDAANAAYKRLFARVMYQSGQEGYNDCMDPEFIFDNKEQFSRGNDNDTDISNGIALGTPGSVPWYLVTALEHCPDQFDGLSARDWPREPLSEAEIKETESKTDKIQSLLVLVADRKACEEGWVLYLAVNHKGQVLPFRIHERAGEVFQLVANWMDGQQLAENTYDPDEDVEMYMREGSGWN</sequence>
<dbReference type="InterPro" id="IPR002575">
    <property type="entry name" value="Aminoglycoside_PTrfase"/>
</dbReference>
<keyword evidence="3" id="KW-0238">DNA-binding</keyword>
<dbReference type="Gene3D" id="3.30.200.20">
    <property type="entry name" value="Phosphorylase Kinase, domain 1"/>
    <property type="match status" value="1"/>
</dbReference>
<evidence type="ECO:0000256" key="4">
    <source>
        <dbReference type="ARBA" id="ARBA00023163"/>
    </source>
</evidence>
<dbReference type="PROSITE" id="PS00463">
    <property type="entry name" value="ZN2_CY6_FUNGAL_1"/>
    <property type="match status" value="1"/>
</dbReference>
<dbReference type="Pfam" id="PF01636">
    <property type="entry name" value="APH"/>
    <property type="match status" value="1"/>
</dbReference>
<dbReference type="SUPFAM" id="SSF57701">
    <property type="entry name" value="Zn2/Cys6 DNA-binding domain"/>
    <property type="match status" value="1"/>
</dbReference>
<dbReference type="InterPro" id="IPR007219">
    <property type="entry name" value="XnlR_reg_dom"/>
</dbReference>
<feature type="domain" description="Zn(2)-C6 fungal-type" evidence="8">
    <location>
        <begin position="80"/>
        <end position="110"/>
    </location>
</feature>
<dbReference type="InterPro" id="IPR001138">
    <property type="entry name" value="Zn2Cys6_DnaBD"/>
</dbReference>
<evidence type="ECO:0000256" key="6">
    <source>
        <dbReference type="SAM" id="Coils"/>
    </source>
</evidence>
<dbReference type="GO" id="GO:0003677">
    <property type="term" value="F:DNA binding"/>
    <property type="evidence" value="ECO:0007669"/>
    <property type="project" value="UniProtKB-KW"/>
</dbReference>
<organism evidence="9 10">
    <name type="scientific">Aspergillus thermomutatus</name>
    <name type="common">Neosartorya pseudofischeri</name>
    <dbReference type="NCBI Taxonomy" id="41047"/>
    <lineage>
        <taxon>Eukaryota</taxon>
        <taxon>Fungi</taxon>
        <taxon>Dikarya</taxon>
        <taxon>Ascomycota</taxon>
        <taxon>Pezizomycotina</taxon>
        <taxon>Eurotiomycetes</taxon>
        <taxon>Eurotiomycetidae</taxon>
        <taxon>Eurotiales</taxon>
        <taxon>Aspergillaceae</taxon>
        <taxon>Aspergillus</taxon>
        <taxon>Aspergillus subgen. Fumigati</taxon>
    </lineage>
</organism>
<evidence type="ECO:0000259" key="8">
    <source>
        <dbReference type="PROSITE" id="PS50048"/>
    </source>
</evidence>
<keyword evidence="5" id="KW-0539">Nucleus</keyword>
<dbReference type="Pfam" id="PF04082">
    <property type="entry name" value="Fungal_trans"/>
    <property type="match status" value="1"/>
</dbReference>
<dbReference type="GeneID" id="38130000"/>
<dbReference type="SMART" id="SM00066">
    <property type="entry name" value="GAL4"/>
    <property type="match status" value="1"/>
</dbReference>
<dbReference type="PANTHER" id="PTHR46910:SF20">
    <property type="entry name" value="ZN(II)2CYS6 TRANSCRIPTION FACTOR (EUROFUNG)-RELATED"/>
    <property type="match status" value="1"/>
</dbReference>
<dbReference type="CDD" id="cd12148">
    <property type="entry name" value="fungal_TF_MHR"/>
    <property type="match status" value="1"/>
</dbReference>
<keyword evidence="10" id="KW-1185">Reference proteome</keyword>
<feature type="region of interest" description="Disordered" evidence="7">
    <location>
        <begin position="1295"/>
        <end position="1319"/>
    </location>
</feature>
<dbReference type="EMBL" id="NKHU02000073">
    <property type="protein sequence ID" value="RHZ58021.1"/>
    <property type="molecule type" value="Genomic_DNA"/>
</dbReference>
<dbReference type="GO" id="GO:0006351">
    <property type="term" value="P:DNA-templated transcription"/>
    <property type="evidence" value="ECO:0007669"/>
    <property type="project" value="InterPro"/>
</dbReference>
<evidence type="ECO:0000256" key="3">
    <source>
        <dbReference type="ARBA" id="ARBA00023125"/>
    </source>
</evidence>
<dbReference type="InterPro" id="IPR050987">
    <property type="entry name" value="AtrR-like"/>
</dbReference>
<dbReference type="OrthoDB" id="4116913at2759"/>
<dbReference type="GO" id="GO:0008270">
    <property type="term" value="F:zinc ion binding"/>
    <property type="evidence" value="ECO:0007669"/>
    <property type="project" value="InterPro"/>
</dbReference>
<feature type="region of interest" description="Disordered" evidence="7">
    <location>
        <begin position="53"/>
        <end position="74"/>
    </location>
</feature>
<feature type="compositionally biased region" description="Basic and acidic residues" evidence="7">
    <location>
        <begin position="1295"/>
        <end position="1311"/>
    </location>
</feature>
<dbReference type="CDD" id="cd00067">
    <property type="entry name" value="GAL4"/>
    <property type="match status" value="1"/>
</dbReference>
<evidence type="ECO:0000313" key="9">
    <source>
        <dbReference type="EMBL" id="RHZ58021.1"/>
    </source>
</evidence>
<evidence type="ECO:0000256" key="7">
    <source>
        <dbReference type="SAM" id="MobiDB-lite"/>
    </source>
</evidence>
<protein>
    <recommendedName>
        <fullName evidence="8">Zn(2)-C6 fungal-type domain-containing protein</fullName>
    </recommendedName>
</protein>
<dbReference type="SUPFAM" id="SSF56112">
    <property type="entry name" value="Protein kinase-like (PK-like)"/>
    <property type="match status" value="1"/>
</dbReference>
<evidence type="ECO:0000313" key="10">
    <source>
        <dbReference type="Proteomes" id="UP000215305"/>
    </source>
</evidence>
<gene>
    <name evidence="9" type="ORF">CDV56_108026</name>
</gene>
<name>A0A397H4M9_ASPTH</name>
<keyword evidence="2" id="KW-0805">Transcription regulation</keyword>
<evidence type="ECO:0000256" key="2">
    <source>
        <dbReference type="ARBA" id="ARBA00023015"/>
    </source>
</evidence>
<dbReference type="GO" id="GO:0000981">
    <property type="term" value="F:DNA-binding transcription factor activity, RNA polymerase II-specific"/>
    <property type="evidence" value="ECO:0007669"/>
    <property type="project" value="InterPro"/>
</dbReference>
<feature type="coiled-coil region" evidence="6">
    <location>
        <begin position="431"/>
        <end position="458"/>
    </location>
</feature>